<dbReference type="Proteomes" id="UP001524478">
    <property type="component" value="Unassembled WGS sequence"/>
</dbReference>
<dbReference type="EMBL" id="JANGAC010000019">
    <property type="protein sequence ID" value="MCQ4925246.1"/>
    <property type="molecule type" value="Genomic_DNA"/>
</dbReference>
<comment type="caution">
    <text evidence="1">The sequence shown here is derived from an EMBL/GenBank/DDBJ whole genome shotgun (WGS) entry which is preliminary data.</text>
</comment>
<keyword evidence="2" id="KW-1185">Reference proteome</keyword>
<reference evidence="1 2" key="1">
    <citation type="submission" date="2022-06" db="EMBL/GenBank/DDBJ databases">
        <title>Isolation of gut microbiota from human fecal samples.</title>
        <authorList>
            <person name="Pamer E.G."/>
            <person name="Barat B."/>
            <person name="Waligurski E."/>
            <person name="Medina S."/>
            <person name="Paddock L."/>
            <person name="Mostad J."/>
        </authorList>
    </citation>
    <scope>NUCLEOTIDE SEQUENCE [LARGE SCALE GENOMIC DNA]</scope>
    <source>
        <strain evidence="1 2">DFI.7.95</strain>
    </source>
</reference>
<gene>
    <name evidence="1" type="ORF">NE686_19235</name>
</gene>
<dbReference type="RefSeq" id="WP_256312770.1">
    <property type="nucleotide sequence ID" value="NZ_JANGAC010000019.1"/>
</dbReference>
<sequence>MRENDIIGRMAGINLKPIDFDDEYKLKEYLNAIMKLKDEDCTKLFIEGYEKLNKETIYHIQEFTNMKILDGEETRINNLPLVMKDICNLMKEDIAEKEILVICDDKEKTKRTIKEISKDVRFVTAIGCEEYNDEIYEYILEETGLSLFYPVNIDRILENYSMIINLMDGLSLDFSKVRRNCIVFDFGQGNSLHNNKRPPFIQDFAFNFNDLGVNKNRMMQNRVLSNLFEALVEDRKKDIKYLYSEGNYYSIKDYVNLFIKVKGKF</sequence>
<organism evidence="1 2">
    <name type="scientific">Tissierella carlieri</name>
    <dbReference type="NCBI Taxonomy" id="689904"/>
    <lineage>
        <taxon>Bacteria</taxon>
        <taxon>Bacillati</taxon>
        <taxon>Bacillota</taxon>
        <taxon>Tissierellia</taxon>
        <taxon>Tissierellales</taxon>
        <taxon>Tissierellaceae</taxon>
        <taxon>Tissierella</taxon>
    </lineage>
</organism>
<name>A0ABT1SFL2_9FIRM</name>
<evidence type="ECO:0000313" key="1">
    <source>
        <dbReference type="EMBL" id="MCQ4925246.1"/>
    </source>
</evidence>
<proteinExistence type="predicted"/>
<accession>A0ABT1SFL2</accession>
<evidence type="ECO:0000313" key="2">
    <source>
        <dbReference type="Proteomes" id="UP001524478"/>
    </source>
</evidence>
<protein>
    <submittedName>
        <fullName evidence="1">Uncharacterized protein</fullName>
    </submittedName>
</protein>